<comment type="function">
    <text evidence="1 8">Catalyzes the sequential NAD-dependent oxidations of L-histidinol to L-histidinaldehyde and then to L-histidine.</text>
</comment>
<gene>
    <name evidence="8 11" type="primary">hisD</name>
    <name evidence="11" type="ORF">ACFFSY_03310</name>
</gene>
<name>A0ABV5KIG3_9BACL</name>
<dbReference type="PRINTS" id="PR00083">
    <property type="entry name" value="HOLDHDRGNASE"/>
</dbReference>
<feature type="binding site" evidence="8">
    <location>
        <position position="254"/>
    </location>
    <ligand>
        <name>Zn(2+)</name>
        <dbReference type="ChEBI" id="CHEBI:29105"/>
    </ligand>
</feature>
<dbReference type="InterPro" id="IPR012131">
    <property type="entry name" value="Hstdl_DH"/>
</dbReference>
<evidence type="ECO:0000256" key="5">
    <source>
        <dbReference type="ARBA" id="ARBA00022833"/>
    </source>
</evidence>
<keyword evidence="8" id="KW-0028">Amino-acid biosynthesis</keyword>
<dbReference type="RefSeq" id="WP_377489850.1">
    <property type="nucleotide sequence ID" value="NZ_JBHMDO010000008.1"/>
</dbReference>
<feature type="binding site" evidence="8">
    <location>
        <position position="232"/>
    </location>
    <ligand>
        <name>substrate</name>
    </ligand>
</feature>
<dbReference type="HAMAP" id="MF_01024">
    <property type="entry name" value="HisD"/>
    <property type="match status" value="1"/>
</dbReference>
<feature type="binding site" evidence="8">
    <location>
        <position position="257"/>
    </location>
    <ligand>
        <name>substrate</name>
    </ligand>
</feature>
<comment type="pathway">
    <text evidence="8">Amino-acid biosynthesis; L-histidine biosynthesis; L-histidine from 5-phospho-alpha-D-ribose 1-diphosphate: step 9/9.</text>
</comment>
<dbReference type="PANTHER" id="PTHR21256">
    <property type="entry name" value="HISTIDINOL DEHYDROGENASE HDH"/>
    <property type="match status" value="1"/>
</dbReference>
<feature type="binding site" evidence="8">
    <location>
        <position position="415"/>
    </location>
    <ligand>
        <name>substrate</name>
    </ligand>
</feature>
<dbReference type="InterPro" id="IPR022695">
    <property type="entry name" value="Histidinol_DH_monofunct"/>
</dbReference>
<feature type="binding site" evidence="8">
    <location>
        <position position="186"/>
    </location>
    <ligand>
        <name>NAD(+)</name>
        <dbReference type="ChEBI" id="CHEBI:57540"/>
    </ligand>
</feature>
<keyword evidence="6 8" id="KW-0560">Oxidoreductase</keyword>
<evidence type="ECO:0000256" key="6">
    <source>
        <dbReference type="ARBA" id="ARBA00023002"/>
    </source>
</evidence>
<feature type="binding site" evidence="8">
    <location>
        <position position="122"/>
    </location>
    <ligand>
        <name>NAD(+)</name>
        <dbReference type="ChEBI" id="CHEBI:57540"/>
    </ligand>
</feature>
<dbReference type="EC" id="1.1.1.23" evidence="3 8"/>
<dbReference type="SUPFAM" id="SSF53720">
    <property type="entry name" value="ALDH-like"/>
    <property type="match status" value="1"/>
</dbReference>
<keyword evidence="8" id="KW-0520">NAD</keyword>
<feature type="binding site" evidence="8">
    <location>
        <position position="257"/>
    </location>
    <ligand>
        <name>Zn(2+)</name>
        <dbReference type="ChEBI" id="CHEBI:29105"/>
    </ligand>
</feature>
<keyword evidence="4 8" id="KW-0479">Metal-binding</keyword>
<protein>
    <recommendedName>
        <fullName evidence="3 8">Histidinol dehydrogenase</fullName>
        <shortName evidence="8">HDH</shortName>
        <ecNumber evidence="3 8">1.1.1.23</ecNumber>
    </recommendedName>
</protein>
<dbReference type="GO" id="GO:0004399">
    <property type="term" value="F:histidinol dehydrogenase activity"/>
    <property type="evidence" value="ECO:0007669"/>
    <property type="project" value="UniProtKB-EC"/>
</dbReference>
<dbReference type="Pfam" id="PF00815">
    <property type="entry name" value="Histidinol_dh"/>
    <property type="match status" value="1"/>
</dbReference>
<comment type="catalytic activity">
    <reaction evidence="7 8">
        <text>L-histidinol + 2 NAD(+) + H2O = L-histidine + 2 NADH + 3 H(+)</text>
        <dbReference type="Rhea" id="RHEA:20641"/>
        <dbReference type="ChEBI" id="CHEBI:15377"/>
        <dbReference type="ChEBI" id="CHEBI:15378"/>
        <dbReference type="ChEBI" id="CHEBI:57540"/>
        <dbReference type="ChEBI" id="CHEBI:57595"/>
        <dbReference type="ChEBI" id="CHEBI:57699"/>
        <dbReference type="ChEBI" id="CHEBI:57945"/>
        <dbReference type="EC" id="1.1.1.23"/>
    </reaction>
</comment>
<feature type="active site" description="Proton acceptor" evidence="8">
    <location>
        <position position="323"/>
    </location>
</feature>
<evidence type="ECO:0000256" key="1">
    <source>
        <dbReference type="ARBA" id="ARBA00003850"/>
    </source>
</evidence>
<dbReference type="NCBIfam" id="TIGR00069">
    <property type="entry name" value="hisD"/>
    <property type="match status" value="1"/>
</dbReference>
<dbReference type="EMBL" id="JBHMDO010000008">
    <property type="protein sequence ID" value="MFB9324949.1"/>
    <property type="molecule type" value="Genomic_DNA"/>
</dbReference>
<feature type="active site" description="Proton acceptor" evidence="8">
    <location>
        <position position="322"/>
    </location>
</feature>
<dbReference type="Gene3D" id="3.40.50.1980">
    <property type="entry name" value="Nitrogenase molybdenum iron protein domain"/>
    <property type="match status" value="2"/>
</dbReference>
<dbReference type="PIRSF" id="PIRSF000099">
    <property type="entry name" value="Histidinol_dh"/>
    <property type="match status" value="1"/>
</dbReference>
<dbReference type="Proteomes" id="UP001589747">
    <property type="component" value="Unassembled WGS sequence"/>
</dbReference>
<comment type="cofactor">
    <cofactor evidence="8">
        <name>Zn(2+)</name>
        <dbReference type="ChEBI" id="CHEBI:29105"/>
    </cofactor>
    <text evidence="8">Binds 1 zinc ion per subunit.</text>
</comment>
<feature type="binding site" evidence="8">
    <location>
        <position position="356"/>
    </location>
    <ligand>
        <name>substrate</name>
    </ligand>
</feature>
<organism evidence="11 12">
    <name type="scientific">Paenibacillus aurantiacus</name>
    <dbReference type="NCBI Taxonomy" id="1936118"/>
    <lineage>
        <taxon>Bacteria</taxon>
        <taxon>Bacillati</taxon>
        <taxon>Bacillota</taxon>
        <taxon>Bacilli</taxon>
        <taxon>Bacillales</taxon>
        <taxon>Paenibacillaceae</taxon>
        <taxon>Paenibacillus</taxon>
    </lineage>
</organism>
<comment type="caution">
    <text evidence="11">The sequence shown here is derived from an EMBL/GenBank/DDBJ whole genome shotgun (WGS) entry which is preliminary data.</text>
</comment>
<dbReference type="InterPro" id="IPR016161">
    <property type="entry name" value="Ald_DH/histidinol_DH"/>
</dbReference>
<feature type="binding site" evidence="8">
    <location>
        <position position="356"/>
    </location>
    <ligand>
        <name>Zn(2+)</name>
        <dbReference type="ChEBI" id="CHEBI:29105"/>
    </ligand>
</feature>
<evidence type="ECO:0000256" key="2">
    <source>
        <dbReference type="ARBA" id="ARBA00010178"/>
    </source>
</evidence>
<comment type="similarity">
    <text evidence="2 8 9 10">Belongs to the histidinol dehydrogenase family.</text>
</comment>
<dbReference type="PROSITE" id="PS00611">
    <property type="entry name" value="HISOL_DEHYDROGENASE"/>
    <property type="match status" value="1"/>
</dbReference>
<evidence type="ECO:0000313" key="11">
    <source>
        <dbReference type="EMBL" id="MFB9324949.1"/>
    </source>
</evidence>
<keyword evidence="8" id="KW-0368">Histidine biosynthesis</keyword>
<evidence type="ECO:0000256" key="3">
    <source>
        <dbReference type="ARBA" id="ARBA00012965"/>
    </source>
</evidence>
<dbReference type="Gene3D" id="1.20.5.1300">
    <property type="match status" value="1"/>
</dbReference>
<sequence length="429" mass="45586">MRVLRAEQFGLTREVEYGTPEQNETVRQIVENVRTEGDAALLAYTEKFDGVRLAAAELRVTAEEIQQAYGKVEAPFLEAIREAAANIRAFHEKQLRQSWVDVQPDGTMLGQILRPLKRVGVYVPGGKAAYPSSVLMNVIPAQVAGVPEIVMVTPPATGGKAGIDPYILVAAAEAGVKEMYRVGGAQAVAALAYGTASIAPVDKICGPGNIYVALAKRAVFGAVDIDSIAGPSEIVVLADDTADAAYVAADLLSQAEHDEMASAILVTTSAKLGDAVAAEVERQLATLPKADIARKSIDANGAILLADTMDEAIAAVNRMAPEHLEVMVAEPMALLGRIENAGAIFLGPYSSEPVGDYFAGPNHILPTNGTARFSSPVNVDDFLKKSSLIYYSKDALLKNGEKIMTLARHEGLEAHARAIGIRLEREGEQ</sequence>
<accession>A0ABV5KIG3</accession>
<feature type="binding site" evidence="8">
    <location>
        <position position="410"/>
    </location>
    <ligand>
        <name>substrate</name>
    </ligand>
</feature>
<evidence type="ECO:0000256" key="8">
    <source>
        <dbReference type="HAMAP-Rule" id="MF_01024"/>
    </source>
</evidence>
<keyword evidence="5 8" id="KW-0862">Zinc</keyword>
<dbReference type="CDD" id="cd06572">
    <property type="entry name" value="Histidinol_dh"/>
    <property type="match status" value="1"/>
</dbReference>
<evidence type="ECO:0000256" key="4">
    <source>
        <dbReference type="ARBA" id="ARBA00022723"/>
    </source>
</evidence>
<evidence type="ECO:0000256" key="10">
    <source>
        <dbReference type="RuleBase" id="RU004175"/>
    </source>
</evidence>
<feature type="binding site" evidence="8">
    <location>
        <position position="209"/>
    </location>
    <ligand>
        <name>NAD(+)</name>
        <dbReference type="ChEBI" id="CHEBI:57540"/>
    </ligand>
</feature>
<feature type="binding site" evidence="8">
    <location>
        <position position="254"/>
    </location>
    <ligand>
        <name>substrate</name>
    </ligand>
</feature>
<feature type="binding site" evidence="8">
    <location>
        <position position="323"/>
    </location>
    <ligand>
        <name>substrate</name>
    </ligand>
</feature>
<proteinExistence type="inferred from homology"/>
<dbReference type="PANTHER" id="PTHR21256:SF2">
    <property type="entry name" value="HISTIDINE BIOSYNTHESIS TRIFUNCTIONAL PROTEIN"/>
    <property type="match status" value="1"/>
</dbReference>
<keyword evidence="12" id="KW-1185">Reference proteome</keyword>
<dbReference type="InterPro" id="IPR001692">
    <property type="entry name" value="Histidinol_DH_CS"/>
</dbReference>
<evidence type="ECO:0000256" key="7">
    <source>
        <dbReference type="ARBA" id="ARBA00049489"/>
    </source>
</evidence>
<evidence type="ECO:0000313" key="12">
    <source>
        <dbReference type="Proteomes" id="UP001589747"/>
    </source>
</evidence>
<evidence type="ECO:0000256" key="9">
    <source>
        <dbReference type="PIRNR" id="PIRNR000099"/>
    </source>
</evidence>
<reference evidence="11 12" key="1">
    <citation type="submission" date="2024-09" db="EMBL/GenBank/DDBJ databases">
        <authorList>
            <person name="Sun Q."/>
            <person name="Mori K."/>
        </authorList>
    </citation>
    <scope>NUCLEOTIDE SEQUENCE [LARGE SCALE GENOMIC DNA]</scope>
    <source>
        <strain evidence="11 12">TISTR 2452</strain>
    </source>
</reference>
<feature type="binding site" evidence="8">
    <location>
        <position position="415"/>
    </location>
    <ligand>
        <name>Zn(2+)</name>
        <dbReference type="ChEBI" id="CHEBI:29105"/>
    </ligand>
</feature>